<dbReference type="Pfam" id="PF08843">
    <property type="entry name" value="AbiEii"/>
    <property type="match status" value="1"/>
</dbReference>
<dbReference type="Proteomes" id="UP000408482">
    <property type="component" value="Unassembled WGS sequence"/>
</dbReference>
<reference evidence="1 2" key="1">
    <citation type="submission" date="2019-07" db="EMBL/GenBank/DDBJ databases">
        <authorList>
            <person name="Hibberd C M."/>
            <person name="Gehrig L. J."/>
            <person name="Chang H.-W."/>
            <person name="Venkatesh S."/>
        </authorList>
    </citation>
    <scope>NUCLEOTIDE SEQUENCE [LARGE SCALE GENOMIC DNA]</scope>
    <source>
        <strain evidence="1">Blautia_luti_SSTS_Bg7063</strain>
    </source>
</reference>
<sequence>MLKRENFTEEHIRNLQQSSRRDPVLLERAVYAFGLLEALARVEMPFIFKGGTCLMLLMDSPRRLSTDIDIIVHPETDLDDYLKKVSEIFPFRDMEEQKRVGKNNIVKRHFKFTYDSPINQKPFYILLDVLFEENHYAEVVRKEIRNDLLLTEPKYLPVELPSADCILADKLTAFAPHTTGIPLNVGKDMEVMKQFYDVVSLLEIFTDSSKILPTYQRIAQAEIAYRGINATAQDCLWDTFDAAFSIASRGKIGAKEYPLYVKGIRDLRGHIYAENYSPEIAAVRAVRVMYLAMCLLTGNTYKKVEDVNEMSDKKLMHSELASLKYLRKVNLEAYSYLVLLDEILEIR</sequence>
<dbReference type="Gene3D" id="3.10.450.620">
    <property type="entry name" value="JHP933, nucleotidyltransferase-like core domain"/>
    <property type="match status" value="1"/>
</dbReference>
<gene>
    <name evidence="1" type="ORF">RSSSTS7063_01986</name>
</gene>
<dbReference type="AlphaFoldDB" id="A0A564VBX2"/>
<proteinExistence type="predicted"/>
<dbReference type="EMBL" id="CABHNW010000005">
    <property type="protein sequence ID" value="VUX29881.1"/>
    <property type="molecule type" value="Genomic_DNA"/>
</dbReference>
<name>A0A564VBX2_9FIRM</name>
<evidence type="ECO:0000313" key="1">
    <source>
        <dbReference type="EMBL" id="VUX29881.1"/>
    </source>
</evidence>
<evidence type="ECO:0000313" key="2">
    <source>
        <dbReference type="Proteomes" id="UP000408482"/>
    </source>
</evidence>
<keyword evidence="2" id="KW-1185">Reference proteome</keyword>
<protein>
    <recommendedName>
        <fullName evidence="3">Nucleotidyl transferase AbiEii toxin, Type IV TA system</fullName>
    </recommendedName>
</protein>
<accession>A0A564VBX2</accession>
<dbReference type="InterPro" id="IPR014942">
    <property type="entry name" value="AbiEii"/>
</dbReference>
<organism evidence="1 2">
    <name type="scientific">Blautia luti</name>
    <dbReference type="NCBI Taxonomy" id="89014"/>
    <lineage>
        <taxon>Bacteria</taxon>
        <taxon>Bacillati</taxon>
        <taxon>Bacillota</taxon>
        <taxon>Clostridia</taxon>
        <taxon>Lachnospirales</taxon>
        <taxon>Lachnospiraceae</taxon>
        <taxon>Blautia</taxon>
    </lineage>
</organism>
<dbReference type="RefSeq" id="WP_144092124.1">
    <property type="nucleotide sequence ID" value="NZ_CABHMX010000006.1"/>
</dbReference>
<evidence type="ECO:0008006" key="3">
    <source>
        <dbReference type="Google" id="ProtNLM"/>
    </source>
</evidence>